<keyword evidence="5" id="KW-1185">Reference proteome</keyword>
<dbReference type="Pfam" id="PF09133">
    <property type="entry name" value="SANTA"/>
    <property type="match status" value="1"/>
</dbReference>
<dbReference type="Pfam" id="PF21506">
    <property type="entry name" value="Knl-2-like_dom"/>
    <property type="match status" value="1"/>
</dbReference>
<feature type="compositionally biased region" description="Polar residues" evidence="1">
    <location>
        <begin position="210"/>
        <end position="225"/>
    </location>
</feature>
<organism evidence="4 5">
    <name type="scientific">Caenorhabditis angaria</name>
    <dbReference type="NCBI Taxonomy" id="860376"/>
    <lineage>
        <taxon>Eukaryota</taxon>
        <taxon>Metazoa</taxon>
        <taxon>Ecdysozoa</taxon>
        <taxon>Nematoda</taxon>
        <taxon>Chromadorea</taxon>
        <taxon>Rhabditida</taxon>
        <taxon>Rhabditina</taxon>
        <taxon>Rhabditomorpha</taxon>
        <taxon>Rhabditoidea</taxon>
        <taxon>Rhabditidae</taxon>
        <taxon>Peloderinae</taxon>
        <taxon>Caenorhabditis</taxon>
    </lineage>
</organism>
<feature type="compositionally biased region" description="Polar residues" evidence="1">
    <location>
        <begin position="706"/>
        <end position="731"/>
    </location>
</feature>
<feature type="compositionally biased region" description="Acidic residues" evidence="1">
    <location>
        <begin position="748"/>
        <end position="771"/>
    </location>
</feature>
<dbReference type="InterPro" id="IPR048553">
    <property type="entry name" value="Knl-2-like_dom"/>
</dbReference>
<feature type="compositionally biased region" description="Polar residues" evidence="1">
    <location>
        <begin position="673"/>
        <end position="682"/>
    </location>
</feature>
<feature type="compositionally biased region" description="Basic residues" evidence="1">
    <location>
        <begin position="460"/>
        <end position="471"/>
    </location>
</feature>
<feature type="region of interest" description="Disordered" evidence="1">
    <location>
        <begin position="569"/>
        <end position="597"/>
    </location>
</feature>
<dbReference type="InterPro" id="IPR015216">
    <property type="entry name" value="SANTA"/>
</dbReference>
<feature type="region of interest" description="Disordered" evidence="1">
    <location>
        <begin position="398"/>
        <end position="426"/>
    </location>
</feature>
<feature type="compositionally biased region" description="Basic and acidic residues" evidence="1">
    <location>
        <begin position="329"/>
        <end position="350"/>
    </location>
</feature>
<dbReference type="Proteomes" id="UP001152747">
    <property type="component" value="Unassembled WGS sequence"/>
</dbReference>
<evidence type="ECO:0000313" key="5">
    <source>
        <dbReference type="Proteomes" id="UP001152747"/>
    </source>
</evidence>
<feature type="region of interest" description="Disordered" evidence="1">
    <location>
        <begin position="670"/>
        <end position="692"/>
    </location>
</feature>
<name>A0A9P1MW07_9PELO</name>
<dbReference type="InterPro" id="IPR044895">
    <property type="entry name" value="Knl-2_Myb-like_DNA-bd_sf"/>
</dbReference>
<feature type="region of interest" description="Disordered" evidence="1">
    <location>
        <begin position="266"/>
        <end position="355"/>
    </location>
</feature>
<feature type="domain" description="SANTA" evidence="2">
    <location>
        <begin position="21"/>
        <end position="106"/>
    </location>
</feature>
<dbReference type="AlphaFoldDB" id="A0A9P1MW07"/>
<protein>
    <recommendedName>
        <fullName evidence="6">SANTA domain-containing protein</fullName>
    </recommendedName>
</protein>
<reference evidence="4" key="1">
    <citation type="submission" date="2022-11" db="EMBL/GenBank/DDBJ databases">
        <authorList>
            <person name="Kikuchi T."/>
        </authorList>
    </citation>
    <scope>NUCLEOTIDE SEQUENCE</scope>
    <source>
        <strain evidence="4">PS1010</strain>
    </source>
</reference>
<evidence type="ECO:0000259" key="2">
    <source>
        <dbReference type="Pfam" id="PF09133"/>
    </source>
</evidence>
<accession>A0A9P1MW07</accession>
<feature type="region of interest" description="Disordered" evidence="1">
    <location>
        <begin position="210"/>
        <end position="231"/>
    </location>
</feature>
<dbReference type="PANTHER" id="PTHR16124">
    <property type="entry name" value="MIS18-BINDING PROTEIN 1"/>
    <property type="match status" value="1"/>
</dbReference>
<dbReference type="InterPro" id="IPR039110">
    <property type="entry name" value="KNL2-like"/>
</dbReference>
<comment type="caution">
    <text evidence="4">The sequence shown here is derived from an EMBL/GenBank/DDBJ whole genome shotgun (WGS) entry which is preliminary data.</text>
</comment>
<sequence length="771" mass="88878">MNSGQILPVRIQDVLNMQNYQLRMWSLKFNGQDIRVEGFVMSDDDSMMRKVTSDALVRRMTATFLFDRSGSFFELIGPIDRGFQQKSGMKRELIDEFSEGFPENWGVLLSRCSSIIREQKSIDNTPPIQPQQKGPFVTLADDHTILETKKFEEKQPEKEFVDPNSTFRAPANCYLDAVTPIRWDKKTKASSIPNRVFEQTPQPNHVPLASSTPQPQNINRQQNTFAPPPHIDQPRFVIPDIEPVESNTEIAADIEHLFDEADDIKTPAALRQKRQSRDSRFARNQTISSRNYHDITSERNNTTRYTNDREKSGRKRPHFQSRSLSSDHGIPESRSRYYEDDMRRSRKDMNMTRASSVYQKSVNFEDDRYSRRGNGNKSRMVSSDYEYRDLDNKERYIREKLDRTRRQNHSSSSRKNSSYSETDKENSICWEKENEKLLNESLVAGRRSKSNGKFKEPKIKKEKKKAAPKRQKTPESEDEMDNENDDISPNVANRRPVRSCRNTPLSDPKPKRIVWLKRELEKLKRIVDMKKPSESEEDWREVHRLLQSRNSQVDWTGIKQIAIDKSIWKNTSNQQKPEDDNKFDEAEEEEEKRRKGVAAAVKEDKKLREQMVGSKNKDVLAESVESVENIEPADISADESFLASTPVVYTEAVRRKGGTRKSVVPAIVDDTPTRSINSSVDQTPKPDATTAKDMETTMKYVHQLASMTNRPGSRANRTNNTTIGAKNTSISIAKGAQKALKMVKKDVLEEEEEEDEETNSDSENESEEDDN</sequence>
<feature type="region of interest" description="Disordered" evidence="1">
    <location>
        <begin position="367"/>
        <end position="386"/>
    </location>
</feature>
<dbReference type="PANTHER" id="PTHR16124:SF3">
    <property type="entry name" value="MIS18-BINDING PROTEIN 1"/>
    <property type="match status" value="1"/>
</dbReference>
<evidence type="ECO:0000256" key="1">
    <source>
        <dbReference type="SAM" id="MobiDB-lite"/>
    </source>
</evidence>
<feature type="region of interest" description="Disordered" evidence="1">
    <location>
        <begin position="441"/>
        <end position="509"/>
    </location>
</feature>
<feature type="compositionally biased region" description="Low complexity" evidence="1">
    <location>
        <begin position="410"/>
        <end position="420"/>
    </location>
</feature>
<feature type="domain" description="Kinetochore null protein 2-like" evidence="3">
    <location>
        <begin position="513"/>
        <end position="568"/>
    </location>
</feature>
<feature type="compositionally biased region" description="Acidic residues" evidence="1">
    <location>
        <begin position="476"/>
        <end position="486"/>
    </location>
</feature>
<proteinExistence type="predicted"/>
<dbReference type="Gene3D" id="1.10.10.1900">
    <property type="entry name" value="Knl-2 Myb-like DNA-binding domain-like"/>
    <property type="match status" value="1"/>
</dbReference>
<evidence type="ECO:0000259" key="3">
    <source>
        <dbReference type="Pfam" id="PF21506"/>
    </source>
</evidence>
<evidence type="ECO:0008006" key="6">
    <source>
        <dbReference type="Google" id="ProtNLM"/>
    </source>
</evidence>
<dbReference type="GO" id="GO:0000775">
    <property type="term" value="C:chromosome, centromeric region"/>
    <property type="evidence" value="ECO:0007669"/>
    <property type="project" value="TreeGrafter"/>
</dbReference>
<dbReference type="OrthoDB" id="118550at2759"/>
<evidence type="ECO:0000313" key="4">
    <source>
        <dbReference type="EMBL" id="CAI5438923.1"/>
    </source>
</evidence>
<feature type="region of interest" description="Disordered" evidence="1">
    <location>
        <begin position="706"/>
        <end position="771"/>
    </location>
</feature>
<gene>
    <name evidence="4" type="ORF">CAMP_LOCUS1560</name>
</gene>
<dbReference type="EMBL" id="CANHGI010000001">
    <property type="protein sequence ID" value="CAI5438923.1"/>
    <property type="molecule type" value="Genomic_DNA"/>
</dbReference>